<keyword evidence="4 15" id="KW-0285">Flavoprotein</keyword>
<evidence type="ECO:0000259" key="17">
    <source>
        <dbReference type="Pfam" id="PF07992"/>
    </source>
</evidence>
<evidence type="ECO:0000259" key="16">
    <source>
        <dbReference type="Pfam" id="PF02852"/>
    </source>
</evidence>
<keyword evidence="6" id="KW-0521">NADP</keyword>
<dbReference type="PRINTS" id="PR00411">
    <property type="entry name" value="PNDRDTASEI"/>
</dbReference>
<dbReference type="GO" id="GO:0004791">
    <property type="term" value="F:thioredoxin-disulfide reductase (NADPH) activity"/>
    <property type="evidence" value="ECO:0007669"/>
    <property type="project" value="UniProtKB-EC"/>
</dbReference>
<dbReference type="SUPFAM" id="SSF51905">
    <property type="entry name" value="FAD/NAD(P)-binding domain"/>
    <property type="match status" value="1"/>
</dbReference>
<keyword evidence="9" id="KW-1015">Disulfide bond</keyword>
<dbReference type="Proteomes" id="UP001295684">
    <property type="component" value="Unassembled WGS sequence"/>
</dbReference>
<keyword evidence="13" id="KW-0547">Nucleotide-binding</keyword>
<comment type="similarity">
    <text evidence="1 15">Belongs to the class-I pyridine nucleotide-disulfide oxidoreductase family.</text>
</comment>
<dbReference type="EMBL" id="CAMPGE010004675">
    <property type="protein sequence ID" value="CAI2363523.1"/>
    <property type="molecule type" value="Genomic_DNA"/>
</dbReference>
<feature type="binding site" evidence="13">
    <location>
        <position position="291"/>
    </location>
    <ligand>
        <name>NAD(+)</name>
        <dbReference type="ChEBI" id="CHEBI:57540"/>
    </ligand>
</feature>
<dbReference type="InterPro" id="IPR023753">
    <property type="entry name" value="FAD/NAD-binding_dom"/>
</dbReference>
<dbReference type="GO" id="GO:0005829">
    <property type="term" value="C:cytosol"/>
    <property type="evidence" value="ECO:0007669"/>
    <property type="project" value="TreeGrafter"/>
</dbReference>
<dbReference type="InterPro" id="IPR012999">
    <property type="entry name" value="Pyr_OxRdtase_I_AS"/>
</dbReference>
<dbReference type="InterPro" id="IPR046952">
    <property type="entry name" value="GSHR/TRXR-like"/>
</dbReference>
<dbReference type="FunFam" id="3.30.390.30:FF:000004">
    <property type="entry name" value="Thioredoxin reductase 1, cytoplasmic"/>
    <property type="match status" value="1"/>
</dbReference>
<dbReference type="Gene3D" id="3.50.50.60">
    <property type="entry name" value="FAD/NAD(P)-binding domain"/>
    <property type="match status" value="2"/>
</dbReference>
<dbReference type="NCBIfam" id="TIGR01438">
    <property type="entry name" value="TGR"/>
    <property type="match status" value="1"/>
</dbReference>
<gene>
    <name evidence="18" type="ORF">ECRASSUSDP1_LOCUS4859</name>
</gene>
<dbReference type="InterPro" id="IPR016156">
    <property type="entry name" value="FAD/NAD-linked_Rdtase_dimer_sf"/>
</dbReference>
<dbReference type="SUPFAM" id="SSF55424">
    <property type="entry name" value="FAD/NAD-linked reductases, dimerisation (C-terminal) domain"/>
    <property type="match status" value="1"/>
</dbReference>
<dbReference type="GO" id="GO:0005739">
    <property type="term" value="C:mitochondrion"/>
    <property type="evidence" value="ECO:0007669"/>
    <property type="project" value="TreeGrafter"/>
</dbReference>
<dbReference type="InterPro" id="IPR006338">
    <property type="entry name" value="Thioredoxin/glutathione_Rdtase"/>
</dbReference>
<dbReference type="InterPro" id="IPR001100">
    <property type="entry name" value="Pyr_nuc-diS_OxRdtase"/>
</dbReference>
<evidence type="ECO:0000256" key="6">
    <source>
        <dbReference type="ARBA" id="ARBA00022857"/>
    </source>
</evidence>
<comment type="cofactor">
    <cofactor evidence="13">
        <name>FAD</name>
        <dbReference type="ChEBI" id="CHEBI:57692"/>
    </cofactor>
    <text evidence="13">Binds 1 FAD per subunit.</text>
</comment>
<evidence type="ECO:0000256" key="1">
    <source>
        <dbReference type="ARBA" id="ARBA00007532"/>
    </source>
</evidence>
<dbReference type="PANTHER" id="PTHR42737:SF8">
    <property type="entry name" value="THIOREDOXIN-DISULFIDE REDUCTASE"/>
    <property type="match status" value="1"/>
</dbReference>
<dbReference type="InterPro" id="IPR004099">
    <property type="entry name" value="Pyr_nucl-diS_OxRdtase_dimer"/>
</dbReference>
<keyword evidence="8 15" id="KW-0560">Oxidoreductase</keyword>
<comment type="function">
    <text evidence="11">Catalyzes the transfer of electrons from NADPH to thioredoxins TRX1, TRX2 and TRX3, which in turn act as reductants of disulfide containing proteins. Able to reduce nitroglutathione (GSNO), a compound involved in the transport of nitric oxide (NO); however, TRX1 is more efficient in reducing GSNO. Has no catalytic activity towards oxidized glutathione (GSSG).</text>
</comment>
<evidence type="ECO:0000313" key="19">
    <source>
        <dbReference type="Proteomes" id="UP001295684"/>
    </source>
</evidence>
<dbReference type="GO" id="GO:0006749">
    <property type="term" value="P:glutathione metabolic process"/>
    <property type="evidence" value="ECO:0007669"/>
    <property type="project" value="TreeGrafter"/>
</dbReference>
<evidence type="ECO:0000256" key="14">
    <source>
        <dbReference type="PIRSR" id="PIRSR000350-4"/>
    </source>
</evidence>
<name>A0AAD1X579_EUPCR</name>
<evidence type="ECO:0000256" key="15">
    <source>
        <dbReference type="RuleBase" id="RU003691"/>
    </source>
</evidence>
<dbReference type="PIRSF" id="PIRSF000350">
    <property type="entry name" value="Mercury_reductase_MerA"/>
    <property type="match status" value="1"/>
</dbReference>
<evidence type="ECO:0000256" key="7">
    <source>
        <dbReference type="ARBA" id="ARBA00022933"/>
    </source>
</evidence>
<dbReference type="Pfam" id="PF02852">
    <property type="entry name" value="Pyr_redox_dim"/>
    <property type="match status" value="1"/>
</dbReference>
<evidence type="ECO:0000256" key="11">
    <source>
        <dbReference type="ARBA" id="ARBA00053237"/>
    </source>
</evidence>
<keyword evidence="5 13" id="KW-0274">FAD</keyword>
<evidence type="ECO:0000256" key="13">
    <source>
        <dbReference type="PIRSR" id="PIRSR000350-3"/>
    </source>
</evidence>
<comment type="caution">
    <text evidence="18">The sequence shown here is derived from an EMBL/GenBank/DDBJ whole genome shotgun (WGS) entry which is preliminary data.</text>
</comment>
<dbReference type="Gene3D" id="3.30.390.30">
    <property type="match status" value="1"/>
</dbReference>
<dbReference type="PROSITE" id="PS00076">
    <property type="entry name" value="PYRIDINE_REDOX_1"/>
    <property type="match status" value="1"/>
</dbReference>
<keyword evidence="13" id="KW-0520">NAD</keyword>
<evidence type="ECO:0000256" key="9">
    <source>
        <dbReference type="ARBA" id="ARBA00023157"/>
    </source>
</evidence>
<dbReference type="Pfam" id="PF07992">
    <property type="entry name" value="Pyr_redox_2"/>
    <property type="match status" value="1"/>
</dbReference>
<dbReference type="AlphaFoldDB" id="A0AAD1X579"/>
<dbReference type="GO" id="GO:0050660">
    <property type="term" value="F:flavin adenine dinucleotide binding"/>
    <property type="evidence" value="ECO:0007669"/>
    <property type="project" value="InterPro"/>
</dbReference>
<reference evidence="18" key="1">
    <citation type="submission" date="2023-07" db="EMBL/GenBank/DDBJ databases">
        <authorList>
            <consortium name="AG Swart"/>
            <person name="Singh M."/>
            <person name="Singh A."/>
            <person name="Seah K."/>
            <person name="Emmerich C."/>
        </authorList>
    </citation>
    <scope>NUCLEOTIDE SEQUENCE</scope>
    <source>
        <strain evidence="18">DP1</strain>
    </source>
</reference>
<evidence type="ECO:0000256" key="12">
    <source>
        <dbReference type="PIRSR" id="PIRSR000350-2"/>
    </source>
</evidence>
<evidence type="ECO:0000256" key="3">
    <source>
        <dbReference type="ARBA" id="ARBA00018719"/>
    </source>
</evidence>
<feature type="binding site" evidence="13">
    <location>
        <begin position="200"/>
        <end position="207"/>
    </location>
    <ligand>
        <name>NAD(+)</name>
        <dbReference type="ChEBI" id="CHEBI:57540"/>
    </ligand>
</feature>
<dbReference type="GO" id="GO:0004362">
    <property type="term" value="F:glutathione-disulfide reductase (NADPH) activity"/>
    <property type="evidence" value="ECO:0007669"/>
    <property type="project" value="TreeGrafter"/>
</dbReference>
<feature type="disulfide bond" description="Redox-active" evidence="14">
    <location>
        <begin position="63"/>
        <end position="68"/>
    </location>
</feature>
<feature type="binding site" evidence="13">
    <location>
        <position position="72"/>
    </location>
    <ligand>
        <name>FAD</name>
        <dbReference type="ChEBI" id="CHEBI:57692"/>
    </ligand>
</feature>
<dbReference type="PANTHER" id="PTHR42737">
    <property type="entry name" value="GLUTATHIONE REDUCTASE"/>
    <property type="match status" value="1"/>
</dbReference>
<dbReference type="GO" id="GO:0034599">
    <property type="term" value="P:cellular response to oxidative stress"/>
    <property type="evidence" value="ECO:0007669"/>
    <property type="project" value="TreeGrafter"/>
</dbReference>
<evidence type="ECO:0000313" key="18">
    <source>
        <dbReference type="EMBL" id="CAI2363523.1"/>
    </source>
</evidence>
<protein>
    <recommendedName>
        <fullName evidence="3">Thioredoxin reductase</fullName>
        <ecNumber evidence="2">1.8.1.9</ecNumber>
    </recommendedName>
</protein>
<feature type="domain" description="FAD/NAD(P)-binding" evidence="17">
    <location>
        <begin position="17"/>
        <end position="348"/>
    </location>
</feature>
<proteinExistence type="inferred from homology"/>
<organism evidence="18 19">
    <name type="scientific">Euplotes crassus</name>
    <dbReference type="NCBI Taxonomy" id="5936"/>
    <lineage>
        <taxon>Eukaryota</taxon>
        <taxon>Sar</taxon>
        <taxon>Alveolata</taxon>
        <taxon>Ciliophora</taxon>
        <taxon>Intramacronucleata</taxon>
        <taxon>Spirotrichea</taxon>
        <taxon>Hypotrichia</taxon>
        <taxon>Euplotida</taxon>
        <taxon>Euplotidae</taxon>
        <taxon>Moneuplotes</taxon>
    </lineage>
</organism>
<feature type="active site" description="Proton acceptor" evidence="12">
    <location>
        <position position="471"/>
    </location>
</feature>
<sequence>MDYSDTPQEESTHSYDYDLFVIGGGSGGLACAKAAQEAGAKVAVADFVKPTPKGTKWKVGGTCVNVGCIPKKLMHYSALLGNSYHDQVESGWEHEKPSHDWGKMITNVNNHIRGINFGYKADMRKRGIKFHEKFASFVDPHTVQLVDKKGKTEMITSNYFVIATGGRPLYPDIPGAKEHAITSDDIFWMKDNPGKTLVVGASYVALECAGFLHHFGNEVSVCVRSIFLRGFDQDMAQKIAKDMELSGINFIRDSVPTKIEKDEETGKLTCFLTVGGEETTVEVDTVLFAIGRYAVTADLNLDNAGLIAEKNGKFITDKYQKTNVDNIYAIGDVLHGKLELTPTAIQAGRLLADRLFAGGTTTMDFYDVPTTIFTPLEYGCVGYSEEDAREEYGDFIKVYHTYFQPLEWNFAKSIYKERNCYVKIIVNTADNDRVIGFHILCPNAGEITQGIAIAIKVGVTKPQLDNCVGIHPTIAEEMTNLHIDKADNPDPIKSDCCS</sequence>
<evidence type="ECO:0000256" key="10">
    <source>
        <dbReference type="ARBA" id="ARBA00023284"/>
    </source>
</evidence>
<dbReference type="FunFam" id="3.50.50.60:FF:000190">
    <property type="entry name" value="Thioredoxin reductase"/>
    <property type="match status" value="1"/>
</dbReference>
<evidence type="ECO:0000256" key="2">
    <source>
        <dbReference type="ARBA" id="ARBA00012610"/>
    </source>
</evidence>
<evidence type="ECO:0000256" key="5">
    <source>
        <dbReference type="ARBA" id="ARBA00022827"/>
    </source>
</evidence>
<accession>A0AAD1X579</accession>
<feature type="binding site" evidence="13">
    <location>
        <position position="332"/>
    </location>
    <ligand>
        <name>FAD</name>
        <dbReference type="ChEBI" id="CHEBI:57692"/>
    </ligand>
</feature>
<dbReference type="PRINTS" id="PR00368">
    <property type="entry name" value="FADPNR"/>
</dbReference>
<keyword evidence="7" id="KW-0712">Selenocysteine</keyword>
<dbReference type="GO" id="GO:0045454">
    <property type="term" value="P:cell redox homeostasis"/>
    <property type="evidence" value="ECO:0007669"/>
    <property type="project" value="InterPro"/>
</dbReference>
<feature type="domain" description="Pyridine nucleotide-disulphide oxidoreductase dimerisation" evidence="16">
    <location>
        <begin position="368"/>
        <end position="480"/>
    </location>
</feature>
<evidence type="ECO:0000256" key="4">
    <source>
        <dbReference type="ARBA" id="ARBA00022630"/>
    </source>
</evidence>
<keyword evidence="10 15" id="KW-0676">Redox-active center</keyword>
<dbReference type="InterPro" id="IPR036188">
    <property type="entry name" value="FAD/NAD-bd_sf"/>
</dbReference>
<keyword evidence="19" id="KW-1185">Reference proteome</keyword>
<dbReference type="EC" id="1.8.1.9" evidence="2"/>
<evidence type="ECO:0000256" key="8">
    <source>
        <dbReference type="ARBA" id="ARBA00023002"/>
    </source>
</evidence>